<evidence type="ECO:0000313" key="9">
    <source>
        <dbReference type="EMBL" id="EPE28729.1"/>
    </source>
</evidence>
<feature type="transmembrane region" description="Helical" evidence="7">
    <location>
        <begin position="295"/>
        <end position="315"/>
    </location>
</feature>
<evidence type="ECO:0000313" key="10">
    <source>
        <dbReference type="Proteomes" id="UP000016922"/>
    </source>
</evidence>
<dbReference type="Pfam" id="PF07690">
    <property type="entry name" value="MFS_1"/>
    <property type="match status" value="1"/>
</dbReference>
<dbReference type="InterPro" id="IPR036259">
    <property type="entry name" value="MFS_trans_sf"/>
</dbReference>
<feature type="transmembrane region" description="Helical" evidence="7">
    <location>
        <begin position="359"/>
        <end position="379"/>
    </location>
</feature>
<evidence type="ECO:0000256" key="7">
    <source>
        <dbReference type="SAM" id="Phobius"/>
    </source>
</evidence>
<dbReference type="PANTHER" id="PTHR43791">
    <property type="entry name" value="PERMEASE-RELATED"/>
    <property type="match status" value="1"/>
</dbReference>
<dbReference type="HOGENOM" id="CLU_001265_0_6_1"/>
<dbReference type="KEGG" id="glz:GLAREA_09850"/>
<accession>S3CUS0</accession>
<dbReference type="eggNOG" id="KOG2533">
    <property type="taxonomic scope" value="Eukaryota"/>
</dbReference>
<evidence type="ECO:0000259" key="8">
    <source>
        <dbReference type="PROSITE" id="PS50850"/>
    </source>
</evidence>
<dbReference type="FunFam" id="1.20.1250.20:FF:000057">
    <property type="entry name" value="MFS general substrate transporter"/>
    <property type="match status" value="1"/>
</dbReference>
<feature type="transmembrane region" description="Helical" evidence="7">
    <location>
        <begin position="191"/>
        <end position="211"/>
    </location>
</feature>
<feature type="region of interest" description="Disordered" evidence="6">
    <location>
        <begin position="1"/>
        <end position="25"/>
    </location>
</feature>
<keyword evidence="3 7" id="KW-0812">Transmembrane</keyword>
<organism evidence="9 10">
    <name type="scientific">Glarea lozoyensis (strain ATCC 20868 / MF5171)</name>
    <dbReference type="NCBI Taxonomy" id="1116229"/>
    <lineage>
        <taxon>Eukaryota</taxon>
        <taxon>Fungi</taxon>
        <taxon>Dikarya</taxon>
        <taxon>Ascomycota</taxon>
        <taxon>Pezizomycotina</taxon>
        <taxon>Leotiomycetes</taxon>
        <taxon>Helotiales</taxon>
        <taxon>Helotiaceae</taxon>
        <taxon>Glarea</taxon>
    </lineage>
</organism>
<feature type="transmembrane region" description="Helical" evidence="7">
    <location>
        <begin position="327"/>
        <end position="347"/>
    </location>
</feature>
<feature type="domain" description="Major facilitator superfamily (MFS) profile" evidence="8">
    <location>
        <begin position="63"/>
        <end position="477"/>
    </location>
</feature>
<feature type="transmembrane region" description="Helical" evidence="7">
    <location>
        <begin position="385"/>
        <end position="407"/>
    </location>
</feature>
<evidence type="ECO:0000256" key="1">
    <source>
        <dbReference type="ARBA" id="ARBA00004141"/>
    </source>
</evidence>
<sequence length="506" mass="56151">MATTEQKEGSIHQDEYPSKPSNNPMFKGVSPEKQQIYLAYAAKDDEWKTFHTKKLLRKVDFRLLPLLVMMYLLNFLDRSNLAQARLGTLEEDLGMTGTDFNLATSILFVGYLLMQLPSNLLLTRVRPSIYLGTVMTIWGVVSTAQSAVHSFGSLLACRIMLGIAEAPFFPGAIMLMSSWYTRQELSHRIAWFYSGSALANMFGGVLGAGVLGNLNGAHGIAGWRWLFIIEGVITIGIALCAIFILPNFPASSMWLSEDERSFAEWRLVDDAKESDDTDAVSLLAGLKMALTDYRVYIFLLFQHVSLLSQTFQYFFPSIVETLGYGHIETLLLTVPVWFATFLVSLLVTWTSGKTGDRSIHIICLMLVSAVGNAIATGTTQTGARFFAMFLMPMGAVSAYQIIVAWVANSFHRPLVKRSAAIAICNMFGNTASIYGSYMYPKSAGPRYIPGGSANAVICLLVAIFAVILRFVHIRENKKLEMVEAEAMGEYEGDNGRERSEGFRYVF</sequence>
<dbReference type="InterPro" id="IPR011701">
    <property type="entry name" value="MFS"/>
</dbReference>
<dbReference type="SUPFAM" id="SSF103473">
    <property type="entry name" value="MFS general substrate transporter"/>
    <property type="match status" value="1"/>
</dbReference>
<dbReference type="FunFam" id="1.20.1250.20:FF:000013">
    <property type="entry name" value="MFS general substrate transporter"/>
    <property type="match status" value="1"/>
</dbReference>
<feature type="transmembrane region" description="Helical" evidence="7">
    <location>
        <begin position="59"/>
        <end position="76"/>
    </location>
</feature>
<dbReference type="Gene3D" id="1.20.1250.20">
    <property type="entry name" value="MFS general substrate transporter like domains"/>
    <property type="match status" value="2"/>
</dbReference>
<dbReference type="GO" id="GO:0022857">
    <property type="term" value="F:transmembrane transporter activity"/>
    <property type="evidence" value="ECO:0007669"/>
    <property type="project" value="InterPro"/>
</dbReference>
<dbReference type="GeneID" id="19468897"/>
<evidence type="ECO:0000256" key="4">
    <source>
        <dbReference type="ARBA" id="ARBA00022989"/>
    </source>
</evidence>
<keyword evidence="4 7" id="KW-1133">Transmembrane helix</keyword>
<dbReference type="Proteomes" id="UP000016922">
    <property type="component" value="Unassembled WGS sequence"/>
</dbReference>
<dbReference type="AlphaFoldDB" id="S3CUS0"/>
<dbReference type="EMBL" id="KE145368">
    <property type="protein sequence ID" value="EPE28729.1"/>
    <property type="molecule type" value="Genomic_DNA"/>
</dbReference>
<feature type="transmembrane region" description="Helical" evidence="7">
    <location>
        <begin position="102"/>
        <end position="122"/>
    </location>
</feature>
<dbReference type="OrthoDB" id="2250022at2759"/>
<proteinExistence type="predicted"/>
<dbReference type="RefSeq" id="XP_008084637.1">
    <property type="nucleotide sequence ID" value="XM_008086446.1"/>
</dbReference>
<keyword evidence="2" id="KW-0813">Transport</keyword>
<dbReference type="GO" id="GO:0016020">
    <property type="term" value="C:membrane"/>
    <property type="evidence" value="ECO:0007669"/>
    <property type="project" value="UniProtKB-SubCell"/>
</dbReference>
<protein>
    <submittedName>
        <fullName evidence="9">MFS general substrate transporter</fullName>
    </submittedName>
</protein>
<evidence type="ECO:0000256" key="6">
    <source>
        <dbReference type="SAM" id="MobiDB-lite"/>
    </source>
</evidence>
<keyword evidence="5 7" id="KW-0472">Membrane</keyword>
<dbReference type="OMA" id="IMLMSSW"/>
<evidence type="ECO:0000256" key="5">
    <source>
        <dbReference type="ARBA" id="ARBA00023136"/>
    </source>
</evidence>
<feature type="transmembrane region" description="Helical" evidence="7">
    <location>
        <begin position="419"/>
        <end position="439"/>
    </location>
</feature>
<feature type="compositionally biased region" description="Basic and acidic residues" evidence="6">
    <location>
        <begin position="1"/>
        <end position="17"/>
    </location>
</feature>
<dbReference type="PROSITE" id="PS50850">
    <property type="entry name" value="MFS"/>
    <property type="match status" value="1"/>
</dbReference>
<dbReference type="PANTHER" id="PTHR43791:SF20">
    <property type="entry name" value="TRANSPORTER, PUTATIVE (AFU_ORTHOLOGUE AFUA_3G14670)-RELATED"/>
    <property type="match status" value="1"/>
</dbReference>
<feature type="transmembrane region" description="Helical" evidence="7">
    <location>
        <begin position="451"/>
        <end position="471"/>
    </location>
</feature>
<name>S3CUS0_GLAL2</name>
<feature type="transmembrane region" description="Helical" evidence="7">
    <location>
        <begin position="223"/>
        <end position="245"/>
    </location>
</feature>
<reference evidence="9 10" key="1">
    <citation type="journal article" date="2013" name="BMC Genomics">
        <title>Genomics-driven discovery of the pneumocandin biosynthetic gene cluster in the fungus Glarea lozoyensis.</title>
        <authorList>
            <person name="Chen L."/>
            <person name="Yue Q."/>
            <person name="Zhang X."/>
            <person name="Xiang M."/>
            <person name="Wang C."/>
            <person name="Li S."/>
            <person name="Che Y."/>
            <person name="Ortiz-Lopez F.J."/>
            <person name="Bills G.F."/>
            <person name="Liu X."/>
            <person name="An Z."/>
        </authorList>
    </citation>
    <scope>NUCLEOTIDE SEQUENCE [LARGE SCALE GENOMIC DNA]</scope>
    <source>
        <strain evidence="10">ATCC 20868 / MF5171</strain>
    </source>
</reference>
<feature type="transmembrane region" description="Helical" evidence="7">
    <location>
        <begin position="159"/>
        <end position="179"/>
    </location>
</feature>
<feature type="transmembrane region" description="Helical" evidence="7">
    <location>
        <begin position="129"/>
        <end position="147"/>
    </location>
</feature>
<dbReference type="InterPro" id="IPR020846">
    <property type="entry name" value="MFS_dom"/>
</dbReference>
<gene>
    <name evidence="9" type="ORF">GLAREA_09850</name>
</gene>
<evidence type="ECO:0000256" key="3">
    <source>
        <dbReference type="ARBA" id="ARBA00022692"/>
    </source>
</evidence>
<evidence type="ECO:0000256" key="2">
    <source>
        <dbReference type="ARBA" id="ARBA00022448"/>
    </source>
</evidence>
<keyword evidence="10" id="KW-1185">Reference proteome</keyword>
<comment type="subcellular location">
    <subcellularLocation>
        <location evidence="1">Membrane</location>
        <topology evidence="1">Multi-pass membrane protein</topology>
    </subcellularLocation>
</comment>